<proteinExistence type="predicted"/>
<evidence type="ECO:0000313" key="2">
    <source>
        <dbReference type="Proteomes" id="UP000182237"/>
    </source>
</evidence>
<evidence type="ECO:0008006" key="3">
    <source>
        <dbReference type="Google" id="ProtNLM"/>
    </source>
</evidence>
<organism evidence="1 2">
    <name type="scientific">Corynebacterium timonense</name>
    <dbReference type="NCBI Taxonomy" id="441500"/>
    <lineage>
        <taxon>Bacteria</taxon>
        <taxon>Bacillati</taxon>
        <taxon>Actinomycetota</taxon>
        <taxon>Actinomycetes</taxon>
        <taxon>Mycobacteriales</taxon>
        <taxon>Corynebacteriaceae</taxon>
        <taxon>Corynebacterium</taxon>
    </lineage>
</organism>
<reference evidence="1 2" key="1">
    <citation type="submission" date="2016-10" db="EMBL/GenBank/DDBJ databases">
        <authorList>
            <person name="de Groot N.N."/>
        </authorList>
    </citation>
    <scope>NUCLEOTIDE SEQUENCE [LARGE SCALE GENOMIC DNA]</scope>
    <source>
        <strain evidence="1 2">DSM 45434</strain>
    </source>
</reference>
<gene>
    <name evidence="1" type="ORF">SAMN04488539_1290</name>
</gene>
<name>A0A1H1QLQ5_9CORY</name>
<dbReference type="AlphaFoldDB" id="A0A1H1QLQ5"/>
<keyword evidence="2" id="KW-1185">Reference proteome</keyword>
<dbReference type="InterPro" id="IPR025339">
    <property type="entry name" value="DUF4245"/>
</dbReference>
<dbReference type="Pfam" id="PF14030">
    <property type="entry name" value="DUF4245"/>
    <property type="match status" value="1"/>
</dbReference>
<sequence>MAINMAIIVVAMLVVVGFTGLCTFNPGAPEGGPVQEVDAETFLGLEARAVDFPVRYPEMPEEWTTNSARRSVIEGDPAPVVGWVTPDQGYVQLTQTGAGVDEAVRGLDPHPREYDRSEPVGGAEARVYTSGDADVRDVWVVDDGDVRLVVTGAGTDEERREVITATLSSEPLPRG</sequence>
<evidence type="ECO:0000313" key="1">
    <source>
        <dbReference type="EMBL" id="SDS24267.1"/>
    </source>
</evidence>
<dbReference type="Proteomes" id="UP000182237">
    <property type="component" value="Chromosome I"/>
</dbReference>
<dbReference type="STRING" id="1203190.GCA_000312345_01280"/>
<accession>A0A1H1QLQ5</accession>
<protein>
    <recommendedName>
        <fullName evidence="3">DUF4245 domain-containing protein</fullName>
    </recommendedName>
</protein>
<dbReference type="EMBL" id="LT629765">
    <property type="protein sequence ID" value="SDS24267.1"/>
    <property type="molecule type" value="Genomic_DNA"/>
</dbReference>
<dbReference type="eggNOG" id="ENOG50330AZ">
    <property type="taxonomic scope" value="Bacteria"/>
</dbReference>